<dbReference type="RefSeq" id="XP_038045271.1">
    <property type="nucleotide sequence ID" value="XM_038189343.1"/>
</dbReference>
<reference evidence="2" key="1">
    <citation type="submission" date="2022-11" db="UniProtKB">
        <authorList>
            <consortium name="EnsemblMetazoa"/>
        </authorList>
    </citation>
    <scope>IDENTIFICATION</scope>
</reference>
<dbReference type="EnsemblMetazoa" id="XM_038189343.1">
    <property type="protein sequence ID" value="XP_038045271.1"/>
    <property type="gene ID" value="LOC119719813"/>
</dbReference>
<keyword evidence="1" id="KW-0812">Transmembrane</keyword>
<evidence type="ECO:0000313" key="3">
    <source>
        <dbReference type="Proteomes" id="UP000887568"/>
    </source>
</evidence>
<proteinExistence type="predicted"/>
<accession>A0A913Z2P9</accession>
<organism evidence="2 3">
    <name type="scientific">Patiria miniata</name>
    <name type="common">Bat star</name>
    <name type="synonym">Asterina miniata</name>
    <dbReference type="NCBI Taxonomy" id="46514"/>
    <lineage>
        <taxon>Eukaryota</taxon>
        <taxon>Metazoa</taxon>
        <taxon>Echinodermata</taxon>
        <taxon>Eleutherozoa</taxon>
        <taxon>Asterozoa</taxon>
        <taxon>Asteroidea</taxon>
        <taxon>Valvatacea</taxon>
        <taxon>Valvatida</taxon>
        <taxon>Asterinidae</taxon>
        <taxon>Patiria</taxon>
    </lineage>
</organism>
<evidence type="ECO:0000313" key="2">
    <source>
        <dbReference type="EnsemblMetazoa" id="XP_038045271.1"/>
    </source>
</evidence>
<dbReference type="AlphaFoldDB" id="A0A913Z2P9"/>
<keyword evidence="1" id="KW-1133">Transmembrane helix</keyword>
<name>A0A913Z2P9_PATMI</name>
<feature type="transmembrane region" description="Helical" evidence="1">
    <location>
        <begin position="14"/>
        <end position="43"/>
    </location>
</feature>
<sequence>MCGYVPINVLIWKILFVSLTALAFFFGDIPHLTWGFSLFTGFWKMRKGVKEFKATERRLSENLKTAVERVNSAWVSLGKTGEITLPLVFGGDRIFDSEGPINTLAWQVLKFNGGVGSLAKEFEDTVKKLNCPSKEDVKFCISRVRYKLAL</sequence>
<dbReference type="Proteomes" id="UP000887568">
    <property type="component" value="Unplaced"/>
</dbReference>
<keyword evidence="3" id="KW-1185">Reference proteome</keyword>
<evidence type="ECO:0000256" key="1">
    <source>
        <dbReference type="SAM" id="Phobius"/>
    </source>
</evidence>
<protein>
    <submittedName>
        <fullName evidence="2">Uncharacterized protein</fullName>
    </submittedName>
</protein>
<keyword evidence="1" id="KW-0472">Membrane</keyword>
<dbReference type="GeneID" id="119719813"/>